<dbReference type="Proteomes" id="UP000005019">
    <property type="component" value="Unassembled WGS sequence"/>
</dbReference>
<dbReference type="AlphaFoldDB" id="F5RBS6"/>
<evidence type="ECO:0000313" key="3">
    <source>
        <dbReference type="Proteomes" id="UP000005019"/>
    </source>
</evidence>
<sequence>MELRRPVSLAKGATVMIAALYIAAYVAVCWAVARAVGRCIDEMGAGDDE</sequence>
<proteinExistence type="predicted"/>
<keyword evidence="1" id="KW-0472">Membrane</keyword>
<dbReference type="EMBL" id="AFHG01000044">
    <property type="protein sequence ID" value="EGK71943.1"/>
    <property type="molecule type" value="Genomic_DNA"/>
</dbReference>
<evidence type="ECO:0000313" key="2">
    <source>
        <dbReference type="EMBL" id="EGK71943.1"/>
    </source>
</evidence>
<protein>
    <submittedName>
        <fullName evidence="2">Uncharacterized protein</fullName>
    </submittedName>
</protein>
<evidence type="ECO:0000256" key="1">
    <source>
        <dbReference type="SAM" id="Phobius"/>
    </source>
</evidence>
<reference evidence="2 3" key="1">
    <citation type="journal article" date="2011" name="J. Bacteriol.">
        <title>Genome sequence of Methyloversatilis universalis FAM5T, a methylotrophic representative of the order Rhodocyclales.</title>
        <authorList>
            <person name="Kittichotirat W."/>
            <person name="Good N.M."/>
            <person name="Hall R."/>
            <person name="Bringel F."/>
            <person name="Lajus A."/>
            <person name="Medigue C."/>
            <person name="Smalley N.E."/>
            <person name="Beck D."/>
            <person name="Bumgarner R."/>
            <person name="Vuilleumier S."/>
            <person name="Kalyuzhnaya M.G."/>
        </authorList>
    </citation>
    <scope>NUCLEOTIDE SEQUENCE [LARGE SCALE GENOMIC DNA]</scope>
    <source>
        <strain evidence="3">ATCC BAA-1314 / JCM 13912 / FAM5</strain>
    </source>
</reference>
<name>F5RBS6_METUF</name>
<feature type="transmembrane region" description="Helical" evidence="1">
    <location>
        <begin position="12"/>
        <end position="33"/>
    </location>
</feature>
<gene>
    <name evidence="2" type="ORF">METUNv1_01721</name>
</gene>
<keyword evidence="1" id="KW-0812">Transmembrane</keyword>
<organism evidence="2 3">
    <name type="scientific">Methyloversatilis universalis (strain ATCC BAA-1314 / DSM 25237 / JCM 13912 / CCUG 52030 / FAM5)</name>
    <dbReference type="NCBI Taxonomy" id="1000565"/>
    <lineage>
        <taxon>Bacteria</taxon>
        <taxon>Pseudomonadati</taxon>
        <taxon>Pseudomonadota</taxon>
        <taxon>Betaproteobacteria</taxon>
        <taxon>Nitrosomonadales</taxon>
        <taxon>Sterolibacteriaceae</taxon>
        <taxon>Methyloversatilis</taxon>
    </lineage>
</organism>
<keyword evidence="1" id="KW-1133">Transmembrane helix</keyword>
<keyword evidence="3" id="KW-1185">Reference proteome</keyword>
<accession>F5RBS6</accession>
<comment type="caution">
    <text evidence="2">The sequence shown here is derived from an EMBL/GenBank/DDBJ whole genome shotgun (WGS) entry which is preliminary data.</text>
</comment>
<dbReference type="STRING" id="1000565.METUNv1_01721"/>